<proteinExistence type="inferred from homology"/>
<dbReference type="InterPro" id="IPR002067">
    <property type="entry name" value="MCP"/>
</dbReference>
<keyword evidence="5 6" id="KW-0472">Membrane</keyword>
<dbReference type="EMBL" id="DF237108">
    <property type="protein sequence ID" value="GAQ83729.1"/>
    <property type="molecule type" value="Genomic_DNA"/>
</dbReference>
<comment type="subcellular location">
    <subcellularLocation>
        <location evidence="1">Membrane</location>
        <topology evidence="1">Multi-pass membrane protein</topology>
    </subcellularLocation>
</comment>
<dbReference type="Pfam" id="PF00153">
    <property type="entry name" value="Mito_carr"/>
    <property type="match status" value="3"/>
</dbReference>
<dbReference type="AlphaFoldDB" id="A0A1Y1I2U1"/>
<keyword evidence="2 7" id="KW-0813">Transport</keyword>
<dbReference type="OMA" id="LMKCGAG"/>
<dbReference type="PROSITE" id="PS50920">
    <property type="entry name" value="SOLCAR"/>
    <property type="match status" value="3"/>
</dbReference>
<evidence type="ECO:0000313" key="9">
    <source>
        <dbReference type="EMBL" id="GAQ83729.1"/>
    </source>
</evidence>
<feature type="region of interest" description="Disordered" evidence="8">
    <location>
        <begin position="1"/>
        <end position="23"/>
    </location>
</feature>
<evidence type="ECO:0000256" key="5">
    <source>
        <dbReference type="ARBA" id="ARBA00023136"/>
    </source>
</evidence>
<dbReference type="InterPro" id="IPR023395">
    <property type="entry name" value="MCP_dom_sf"/>
</dbReference>
<evidence type="ECO:0000256" key="4">
    <source>
        <dbReference type="ARBA" id="ARBA00022737"/>
    </source>
</evidence>
<dbReference type="InterPro" id="IPR018108">
    <property type="entry name" value="MCP_transmembrane"/>
</dbReference>
<evidence type="ECO:0000256" key="8">
    <source>
        <dbReference type="SAM" id="MobiDB-lite"/>
    </source>
</evidence>
<evidence type="ECO:0000256" key="2">
    <source>
        <dbReference type="ARBA" id="ARBA00022448"/>
    </source>
</evidence>
<sequence>MVDNPQPERATSSRECSTSSAERQWRLSPQFATQQYSSQIWDDLISRVLQRNRVVMGLAAGVHPALAANESLAGRDPISVVNPPPLRSLGASHQPLDPLHLPLRKNIPRTTDADDELSEDGTLGTAEKVEDEVEAIELVNRNVGGRQLYLSTISQLMAGGIAGAVSKSCTAPLARLTILFQLQGMHGPTSKGQPSLSKEMMRIYREEGLRAFWKGNAVTIVHRLPYSALNFFSYEKYKSLLRNTLHIEDNQSPVLSMGTRLVAGGGAGVTAASLTYPLDLVRTRLAAQTNVMYYKGIGHALATIARDEGLRGLYKGMGATLMGVGPNIAINFCAYETMKNWIEATQPQASPVAVSLGCGSIAGICSSTFTFPIDLVRRRMQLEGARGAERVYKDGIPGMFRSIIRTEGWMGLYKGIIPEYYKVVPGVGIAFMTYEFLKRFFRTAIS</sequence>
<keyword evidence="3 6" id="KW-0812">Transmembrane</keyword>
<evidence type="ECO:0000256" key="7">
    <source>
        <dbReference type="RuleBase" id="RU000488"/>
    </source>
</evidence>
<evidence type="ECO:0000256" key="3">
    <source>
        <dbReference type="ARBA" id="ARBA00022692"/>
    </source>
</evidence>
<dbReference type="GO" id="GO:0016020">
    <property type="term" value="C:membrane"/>
    <property type="evidence" value="ECO:0007669"/>
    <property type="project" value="UniProtKB-SubCell"/>
</dbReference>
<keyword evidence="4" id="KW-0677">Repeat</keyword>
<evidence type="ECO:0000256" key="1">
    <source>
        <dbReference type="ARBA" id="ARBA00004141"/>
    </source>
</evidence>
<evidence type="ECO:0000256" key="6">
    <source>
        <dbReference type="PROSITE-ProRule" id="PRU00282"/>
    </source>
</evidence>
<protein>
    <submittedName>
        <fullName evidence="9">Mitochondrial substrate carrier family protein</fullName>
    </submittedName>
</protein>
<accession>A0A1Y1I2U1</accession>
<feature type="repeat" description="Solcar" evidence="6">
    <location>
        <begin position="350"/>
        <end position="440"/>
    </location>
</feature>
<gene>
    <name evidence="9" type="ORF">KFL_001590170</name>
</gene>
<organism evidence="9 10">
    <name type="scientific">Klebsormidium nitens</name>
    <name type="common">Green alga</name>
    <name type="synonym">Ulothrix nitens</name>
    <dbReference type="NCBI Taxonomy" id="105231"/>
    <lineage>
        <taxon>Eukaryota</taxon>
        <taxon>Viridiplantae</taxon>
        <taxon>Streptophyta</taxon>
        <taxon>Klebsormidiophyceae</taxon>
        <taxon>Klebsormidiales</taxon>
        <taxon>Klebsormidiaceae</taxon>
        <taxon>Klebsormidium</taxon>
    </lineage>
</organism>
<feature type="compositionally biased region" description="Polar residues" evidence="8">
    <location>
        <begin position="9"/>
        <end position="22"/>
    </location>
</feature>
<comment type="similarity">
    <text evidence="7">Belongs to the mitochondrial carrier (TC 2.A.29) family.</text>
</comment>
<dbReference type="PRINTS" id="PR00926">
    <property type="entry name" value="MITOCARRIER"/>
</dbReference>
<name>A0A1Y1I2U1_KLENI</name>
<keyword evidence="10" id="KW-1185">Reference proteome</keyword>
<reference evidence="9 10" key="1">
    <citation type="journal article" date="2014" name="Nat. Commun.">
        <title>Klebsormidium flaccidum genome reveals primary factors for plant terrestrial adaptation.</title>
        <authorList>
            <person name="Hori K."/>
            <person name="Maruyama F."/>
            <person name="Fujisawa T."/>
            <person name="Togashi T."/>
            <person name="Yamamoto N."/>
            <person name="Seo M."/>
            <person name="Sato S."/>
            <person name="Yamada T."/>
            <person name="Mori H."/>
            <person name="Tajima N."/>
            <person name="Moriyama T."/>
            <person name="Ikeuchi M."/>
            <person name="Watanabe M."/>
            <person name="Wada H."/>
            <person name="Kobayashi K."/>
            <person name="Saito M."/>
            <person name="Masuda T."/>
            <person name="Sasaki-Sekimoto Y."/>
            <person name="Mashiguchi K."/>
            <person name="Awai K."/>
            <person name="Shimojima M."/>
            <person name="Masuda S."/>
            <person name="Iwai M."/>
            <person name="Nobusawa T."/>
            <person name="Narise T."/>
            <person name="Kondo S."/>
            <person name="Saito H."/>
            <person name="Sato R."/>
            <person name="Murakawa M."/>
            <person name="Ihara Y."/>
            <person name="Oshima-Yamada Y."/>
            <person name="Ohtaka K."/>
            <person name="Satoh M."/>
            <person name="Sonobe K."/>
            <person name="Ishii M."/>
            <person name="Ohtani R."/>
            <person name="Kanamori-Sato M."/>
            <person name="Honoki R."/>
            <person name="Miyazaki D."/>
            <person name="Mochizuki H."/>
            <person name="Umetsu J."/>
            <person name="Higashi K."/>
            <person name="Shibata D."/>
            <person name="Kamiya Y."/>
            <person name="Sato N."/>
            <person name="Nakamura Y."/>
            <person name="Tabata S."/>
            <person name="Ida S."/>
            <person name="Kurokawa K."/>
            <person name="Ohta H."/>
        </authorList>
    </citation>
    <scope>NUCLEOTIDE SEQUENCE [LARGE SCALE GENOMIC DNA]</scope>
    <source>
        <strain evidence="9 10">NIES-2285</strain>
    </source>
</reference>
<dbReference type="STRING" id="105231.A0A1Y1I2U1"/>
<dbReference type="Proteomes" id="UP000054558">
    <property type="component" value="Unassembled WGS sequence"/>
</dbReference>
<dbReference type="GO" id="GO:0055085">
    <property type="term" value="P:transmembrane transport"/>
    <property type="evidence" value="ECO:0007669"/>
    <property type="project" value="InterPro"/>
</dbReference>
<dbReference type="PANTHER" id="PTHR24089">
    <property type="entry name" value="SOLUTE CARRIER FAMILY 25"/>
    <property type="match status" value="1"/>
</dbReference>
<feature type="repeat" description="Solcar" evidence="6">
    <location>
        <begin position="255"/>
        <end position="341"/>
    </location>
</feature>
<dbReference type="OrthoDB" id="270584at2759"/>
<feature type="repeat" description="Solcar" evidence="6">
    <location>
        <begin position="150"/>
        <end position="240"/>
    </location>
</feature>
<dbReference type="Gene3D" id="1.50.40.10">
    <property type="entry name" value="Mitochondrial carrier domain"/>
    <property type="match status" value="1"/>
</dbReference>
<evidence type="ECO:0000313" key="10">
    <source>
        <dbReference type="Proteomes" id="UP000054558"/>
    </source>
</evidence>
<dbReference type="SUPFAM" id="SSF103506">
    <property type="entry name" value="Mitochondrial carrier"/>
    <property type="match status" value="1"/>
</dbReference>